<dbReference type="PIRSF" id="PIRSF019455">
    <property type="entry name" value="CopR_AtkY"/>
    <property type="match status" value="1"/>
</dbReference>
<evidence type="ECO:0000256" key="3">
    <source>
        <dbReference type="ARBA" id="ARBA00023125"/>
    </source>
</evidence>
<comment type="similarity">
    <text evidence="1">Belongs to the BlaI transcriptional regulatory family.</text>
</comment>
<dbReference type="AlphaFoldDB" id="A0A941DMQ5"/>
<gene>
    <name evidence="5" type="ORF">KDM89_15995</name>
</gene>
<dbReference type="Pfam" id="PF03965">
    <property type="entry name" value="Penicillinase_R"/>
    <property type="match status" value="1"/>
</dbReference>
<dbReference type="InterPro" id="IPR036388">
    <property type="entry name" value="WH-like_DNA-bd_sf"/>
</dbReference>
<protein>
    <submittedName>
        <fullName evidence="5">BlaI/MecI/CopY family transcriptional regulator</fullName>
    </submittedName>
</protein>
<evidence type="ECO:0000313" key="6">
    <source>
        <dbReference type="Proteomes" id="UP000680067"/>
    </source>
</evidence>
<dbReference type="Gene3D" id="1.10.10.10">
    <property type="entry name" value="Winged helix-like DNA-binding domain superfamily/Winged helix DNA-binding domain"/>
    <property type="match status" value="1"/>
</dbReference>
<evidence type="ECO:0000313" key="5">
    <source>
        <dbReference type="EMBL" id="MBR7783648.1"/>
    </source>
</evidence>
<dbReference type="InterPro" id="IPR005650">
    <property type="entry name" value="BlaI_family"/>
</dbReference>
<dbReference type="RefSeq" id="WP_212688919.1">
    <property type="nucleotide sequence ID" value="NZ_CAXBSD010000063.1"/>
</dbReference>
<proteinExistence type="inferred from homology"/>
<evidence type="ECO:0000256" key="1">
    <source>
        <dbReference type="ARBA" id="ARBA00011046"/>
    </source>
</evidence>
<evidence type="ECO:0000256" key="2">
    <source>
        <dbReference type="ARBA" id="ARBA00023015"/>
    </source>
</evidence>
<organism evidence="5 6">
    <name type="scientific">Undibacterium luofuense</name>
    <dbReference type="NCBI Taxonomy" id="2828733"/>
    <lineage>
        <taxon>Bacteria</taxon>
        <taxon>Pseudomonadati</taxon>
        <taxon>Pseudomonadota</taxon>
        <taxon>Betaproteobacteria</taxon>
        <taxon>Burkholderiales</taxon>
        <taxon>Oxalobacteraceae</taxon>
        <taxon>Undibacterium</taxon>
    </lineage>
</organism>
<dbReference type="Gene3D" id="1.10.4040.10">
    <property type="entry name" value="Penicillinase repressor domain"/>
    <property type="match status" value="1"/>
</dbReference>
<keyword evidence="4" id="KW-0804">Transcription</keyword>
<dbReference type="GO" id="GO:0003677">
    <property type="term" value="F:DNA binding"/>
    <property type="evidence" value="ECO:0007669"/>
    <property type="project" value="UniProtKB-KW"/>
</dbReference>
<name>A0A941DMQ5_9BURK</name>
<keyword evidence="2" id="KW-0805">Transcription regulation</keyword>
<evidence type="ECO:0000256" key="4">
    <source>
        <dbReference type="ARBA" id="ARBA00023163"/>
    </source>
</evidence>
<sequence length="123" mass="14282">MDQTSISEAEALIMQLLWENHPRSAEEICQALCEQQQWQVSTVKTLLNRLLNKGAIRADKQSRYFLYSPVLQKEVWLQQESQGFLNRLFQGRLAPLVAHFSQQQNLSAQDIADIKKIIQELEK</sequence>
<reference evidence="5" key="1">
    <citation type="submission" date="2021-04" db="EMBL/GenBank/DDBJ databases">
        <title>novel species isolated from subtropical streams in China.</title>
        <authorList>
            <person name="Lu H."/>
        </authorList>
    </citation>
    <scope>NUCLEOTIDE SEQUENCE</scope>
    <source>
        <strain evidence="5">LFS511W</strain>
    </source>
</reference>
<dbReference type="InterPro" id="IPR036390">
    <property type="entry name" value="WH_DNA-bd_sf"/>
</dbReference>
<dbReference type="GO" id="GO:0045892">
    <property type="term" value="P:negative regulation of DNA-templated transcription"/>
    <property type="evidence" value="ECO:0007669"/>
    <property type="project" value="InterPro"/>
</dbReference>
<dbReference type="EMBL" id="JAGSPN010000013">
    <property type="protein sequence ID" value="MBR7783648.1"/>
    <property type="molecule type" value="Genomic_DNA"/>
</dbReference>
<comment type="caution">
    <text evidence="5">The sequence shown here is derived from an EMBL/GenBank/DDBJ whole genome shotgun (WGS) entry which is preliminary data.</text>
</comment>
<accession>A0A941DMQ5</accession>
<keyword evidence="6" id="KW-1185">Reference proteome</keyword>
<keyword evidence="3" id="KW-0238">DNA-binding</keyword>
<dbReference type="SUPFAM" id="SSF46785">
    <property type="entry name" value="Winged helix' DNA-binding domain"/>
    <property type="match status" value="1"/>
</dbReference>
<dbReference type="Proteomes" id="UP000680067">
    <property type="component" value="Unassembled WGS sequence"/>
</dbReference>